<dbReference type="EMBL" id="BAAAEM010000002">
    <property type="protein sequence ID" value="GAA0465999.1"/>
    <property type="molecule type" value="Genomic_DNA"/>
</dbReference>
<sequence>MLLRFSFLLSMTIIMSSCSVSDEEGQRDISEQGYFERKNVAPDPAENSQSPRKPEHAYARIALDCVNKQYPNKISHVMNSASDVQEPVRLTPVFYGCYDWHSAVHGHWLLTRLWGNGSVPEMEEEIASALSINFTVEKIAGEVAYFNGEGRASFERPYGLAWFLQLTAELSEIASRGNTKAEQAQIWLDRLKPLEAAIKDRITSWVPKLAYPIRLGTHNQSAFAFGLFLDWARITGDDQMVKLIADKSMEFHVYDNSCPLAYEPSGEDFLSPCLMEADLMRRILTKREFAEWLTAFLPDIPTDGSADWLEVGIVRDPTDGKLVHLDGLNLSRAWALEGIATALPEGDSRKAALLASAKLHGDAGEQSVRTPHYAGSHWLASFATYWRTERGLNREPVVNDQQDQTRPSASVAETE</sequence>
<feature type="region of interest" description="Disordered" evidence="1">
    <location>
        <begin position="394"/>
        <end position="415"/>
    </location>
</feature>
<dbReference type="Proteomes" id="UP001500713">
    <property type="component" value="Unassembled WGS sequence"/>
</dbReference>
<reference evidence="2 3" key="1">
    <citation type="journal article" date="2019" name="Int. J. Syst. Evol. Microbiol.">
        <title>The Global Catalogue of Microorganisms (GCM) 10K type strain sequencing project: providing services to taxonomists for standard genome sequencing and annotation.</title>
        <authorList>
            <consortium name="The Broad Institute Genomics Platform"/>
            <consortium name="The Broad Institute Genome Sequencing Center for Infectious Disease"/>
            <person name="Wu L."/>
            <person name="Ma J."/>
        </authorList>
    </citation>
    <scope>NUCLEOTIDE SEQUENCE [LARGE SCALE GENOMIC DNA]</scope>
    <source>
        <strain evidence="2 3">JCM 14162</strain>
    </source>
</reference>
<gene>
    <name evidence="2" type="ORF">GCM10009096_03320</name>
</gene>
<organism evidence="2 3">
    <name type="scientific">Parasphingorhabdus litoris</name>
    <dbReference type="NCBI Taxonomy" id="394733"/>
    <lineage>
        <taxon>Bacteria</taxon>
        <taxon>Pseudomonadati</taxon>
        <taxon>Pseudomonadota</taxon>
        <taxon>Alphaproteobacteria</taxon>
        <taxon>Sphingomonadales</taxon>
        <taxon>Sphingomonadaceae</taxon>
        <taxon>Parasphingorhabdus</taxon>
    </lineage>
</organism>
<proteinExistence type="predicted"/>
<evidence type="ECO:0000256" key="1">
    <source>
        <dbReference type="SAM" id="MobiDB-lite"/>
    </source>
</evidence>
<dbReference type="Pfam" id="PF11199">
    <property type="entry name" value="DUF2891"/>
    <property type="match status" value="1"/>
</dbReference>
<evidence type="ECO:0000313" key="2">
    <source>
        <dbReference type="EMBL" id="GAA0465999.1"/>
    </source>
</evidence>
<keyword evidence="3" id="KW-1185">Reference proteome</keyword>
<name>A0ABN1A2I3_9SPHN</name>
<dbReference type="PROSITE" id="PS51257">
    <property type="entry name" value="PROKAR_LIPOPROTEIN"/>
    <property type="match status" value="1"/>
</dbReference>
<accession>A0ABN1A2I3</accession>
<feature type="compositionally biased region" description="Polar residues" evidence="1">
    <location>
        <begin position="399"/>
        <end position="415"/>
    </location>
</feature>
<comment type="caution">
    <text evidence="2">The sequence shown here is derived from an EMBL/GenBank/DDBJ whole genome shotgun (WGS) entry which is preliminary data.</text>
</comment>
<dbReference type="InterPro" id="IPR021365">
    <property type="entry name" value="DUF2891"/>
</dbReference>
<protein>
    <submittedName>
        <fullName evidence="2">DUF2891 domain-containing protein</fullName>
    </submittedName>
</protein>
<evidence type="ECO:0000313" key="3">
    <source>
        <dbReference type="Proteomes" id="UP001500713"/>
    </source>
</evidence>
<dbReference type="RefSeq" id="WP_229954119.1">
    <property type="nucleotide sequence ID" value="NZ_BAAAEM010000002.1"/>
</dbReference>